<comment type="caution">
    <text evidence="2">The sequence shown here is derived from an EMBL/GenBank/DDBJ whole genome shotgun (WGS) entry which is preliminary data.</text>
</comment>
<accession>A0A699ZE16</accession>
<gene>
    <name evidence="2" type="ORF">HaLaN_17480</name>
</gene>
<reference evidence="2 3" key="1">
    <citation type="submission" date="2020-02" db="EMBL/GenBank/DDBJ databases">
        <title>Draft genome sequence of Haematococcus lacustris strain NIES-144.</title>
        <authorList>
            <person name="Morimoto D."/>
            <person name="Nakagawa S."/>
            <person name="Yoshida T."/>
            <person name="Sawayama S."/>
        </authorList>
    </citation>
    <scope>NUCLEOTIDE SEQUENCE [LARGE SCALE GENOMIC DNA]</scope>
    <source>
        <strain evidence="2 3">NIES-144</strain>
    </source>
</reference>
<evidence type="ECO:0000256" key="1">
    <source>
        <dbReference type="SAM" id="MobiDB-lite"/>
    </source>
</evidence>
<sequence>MAWEKRGKGHRHAKPGPDKEIESVSLPSRKVTTGLEGRVGNEATPGHRSSWWRCAPWLQEDKQSWRISSSGLRFTPSCGSSPPCLCCGYF</sequence>
<organism evidence="2 3">
    <name type="scientific">Haematococcus lacustris</name>
    <name type="common">Green alga</name>
    <name type="synonym">Haematococcus pluvialis</name>
    <dbReference type="NCBI Taxonomy" id="44745"/>
    <lineage>
        <taxon>Eukaryota</taxon>
        <taxon>Viridiplantae</taxon>
        <taxon>Chlorophyta</taxon>
        <taxon>core chlorophytes</taxon>
        <taxon>Chlorophyceae</taxon>
        <taxon>CS clade</taxon>
        <taxon>Chlamydomonadales</taxon>
        <taxon>Haematococcaceae</taxon>
        <taxon>Haematococcus</taxon>
    </lineage>
</organism>
<proteinExistence type="predicted"/>
<dbReference type="EMBL" id="BLLF01001622">
    <property type="protein sequence ID" value="GFH20371.1"/>
    <property type="molecule type" value="Genomic_DNA"/>
</dbReference>
<dbReference type="AlphaFoldDB" id="A0A699ZE16"/>
<evidence type="ECO:0000313" key="2">
    <source>
        <dbReference type="EMBL" id="GFH20371.1"/>
    </source>
</evidence>
<protein>
    <submittedName>
        <fullName evidence="2">Uncharacterized protein</fullName>
    </submittedName>
</protein>
<feature type="region of interest" description="Disordered" evidence="1">
    <location>
        <begin position="1"/>
        <end position="48"/>
    </location>
</feature>
<keyword evidence="3" id="KW-1185">Reference proteome</keyword>
<evidence type="ECO:0000313" key="3">
    <source>
        <dbReference type="Proteomes" id="UP000485058"/>
    </source>
</evidence>
<dbReference type="Proteomes" id="UP000485058">
    <property type="component" value="Unassembled WGS sequence"/>
</dbReference>
<name>A0A699ZE16_HAELA</name>